<dbReference type="GO" id="GO:0016787">
    <property type="term" value="F:hydrolase activity"/>
    <property type="evidence" value="ECO:0007669"/>
    <property type="project" value="UniProtKB-KW"/>
</dbReference>
<dbReference type="AlphaFoldDB" id="A0A498D1Z6"/>
<gene>
    <name evidence="1" type="ORF">D8M04_17980</name>
</gene>
<dbReference type="PANTHER" id="PTHR18901">
    <property type="entry name" value="2-DEOXYGLUCOSE-6-PHOSPHATE PHOSPHATASE 2"/>
    <property type="match status" value="1"/>
</dbReference>
<protein>
    <submittedName>
        <fullName evidence="1">HAD family hydrolase</fullName>
    </submittedName>
</protein>
<dbReference type="InterPro" id="IPR006439">
    <property type="entry name" value="HAD-SF_hydro_IA"/>
</dbReference>
<dbReference type="InterPro" id="IPR041492">
    <property type="entry name" value="HAD_2"/>
</dbReference>
<dbReference type="CDD" id="cd16423">
    <property type="entry name" value="HAD_BPGM-like"/>
    <property type="match status" value="1"/>
</dbReference>
<reference evidence="1 2" key="1">
    <citation type="submission" date="2018-10" db="EMBL/GenBank/DDBJ databases">
        <title>Oceanobacillus sp. YLB-02 draft genome.</title>
        <authorList>
            <person name="Yu L."/>
        </authorList>
    </citation>
    <scope>NUCLEOTIDE SEQUENCE [LARGE SCALE GENOMIC DNA]</scope>
    <source>
        <strain evidence="1 2">YLB-02</strain>
    </source>
</reference>
<evidence type="ECO:0000313" key="2">
    <source>
        <dbReference type="Proteomes" id="UP000270219"/>
    </source>
</evidence>
<dbReference type="NCBIfam" id="TIGR01509">
    <property type="entry name" value="HAD-SF-IA-v3"/>
    <property type="match status" value="1"/>
</dbReference>
<keyword evidence="2" id="KW-1185">Reference proteome</keyword>
<dbReference type="InterPro" id="IPR023214">
    <property type="entry name" value="HAD_sf"/>
</dbReference>
<accession>A0A498D1Z6</accession>
<evidence type="ECO:0000313" key="1">
    <source>
        <dbReference type="EMBL" id="RLL41170.1"/>
    </source>
</evidence>
<dbReference type="OrthoDB" id="9797743at2"/>
<dbReference type="PANTHER" id="PTHR18901:SF38">
    <property type="entry name" value="PSEUDOURIDINE-5'-PHOSPHATASE"/>
    <property type="match status" value="1"/>
</dbReference>
<organism evidence="1 2">
    <name type="scientific">Oceanobacillus piezotolerans</name>
    <dbReference type="NCBI Taxonomy" id="2448030"/>
    <lineage>
        <taxon>Bacteria</taxon>
        <taxon>Bacillati</taxon>
        <taxon>Bacillota</taxon>
        <taxon>Bacilli</taxon>
        <taxon>Bacillales</taxon>
        <taxon>Bacillaceae</taxon>
        <taxon>Oceanobacillus</taxon>
    </lineage>
</organism>
<dbReference type="InterPro" id="IPR023198">
    <property type="entry name" value="PGP-like_dom2"/>
</dbReference>
<dbReference type="Gene3D" id="3.40.50.1000">
    <property type="entry name" value="HAD superfamily/HAD-like"/>
    <property type="match status" value="1"/>
</dbReference>
<keyword evidence="1" id="KW-0378">Hydrolase</keyword>
<dbReference type="Proteomes" id="UP000270219">
    <property type="component" value="Unassembled WGS sequence"/>
</dbReference>
<dbReference type="Pfam" id="PF13419">
    <property type="entry name" value="HAD_2"/>
    <property type="match status" value="1"/>
</dbReference>
<proteinExistence type="predicted"/>
<dbReference type="SFLD" id="SFLDG01135">
    <property type="entry name" value="C1.5.6:_HAD__Beta-PGM__Phospha"/>
    <property type="match status" value="1"/>
</dbReference>
<dbReference type="Gene3D" id="1.10.150.240">
    <property type="entry name" value="Putative phosphatase, domain 2"/>
    <property type="match status" value="1"/>
</dbReference>
<dbReference type="RefSeq" id="WP_121524832.1">
    <property type="nucleotide sequence ID" value="NZ_RCHR01000009.1"/>
</dbReference>
<dbReference type="SUPFAM" id="SSF56784">
    <property type="entry name" value="HAD-like"/>
    <property type="match status" value="1"/>
</dbReference>
<sequence>MIKAVIFDFDGLILDTETPWYEAYKEVLRTNYKYDLLLEDFVKCVGSSDTILFNYLKEQLENDVDLNDISLKAKAIHSEKIKEINARDGVEDYLKEATELGLKIVLASSSTKEWVTSHLTKLNFISYFDHLITQDDVENVKPSSDLFLKAIDVLKVDPSEAIVFEDSLNGLIAAQKADLRTIIVPNQVTEKLPFENYHLKINSMKDMSLQKLLETL</sequence>
<name>A0A498D1Z6_9BACI</name>
<dbReference type="EMBL" id="RCHR01000009">
    <property type="protein sequence ID" value="RLL41170.1"/>
    <property type="molecule type" value="Genomic_DNA"/>
</dbReference>
<dbReference type="SFLD" id="SFLDG01129">
    <property type="entry name" value="C1.5:_HAD__Beta-PGM__Phosphata"/>
    <property type="match status" value="1"/>
</dbReference>
<dbReference type="InterPro" id="IPR036412">
    <property type="entry name" value="HAD-like_sf"/>
</dbReference>
<dbReference type="SFLD" id="SFLDS00003">
    <property type="entry name" value="Haloacid_Dehalogenase"/>
    <property type="match status" value="1"/>
</dbReference>
<comment type="caution">
    <text evidence="1">The sequence shown here is derived from an EMBL/GenBank/DDBJ whole genome shotgun (WGS) entry which is preliminary data.</text>
</comment>